<comment type="caution">
    <text evidence="1">The sequence shown here is derived from an EMBL/GenBank/DDBJ whole genome shotgun (WGS) entry which is preliminary data.</text>
</comment>
<reference evidence="1 2" key="1">
    <citation type="submission" date="2019-10" db="EMBL/GenBank/DDBJ databases">
        <authorList>
            <person name="Palmer J.M."/>
        </authorList>
    </citation>
    <scope>NUCLEOTIDE SEQUENCE [LARGE SCALE GENOMIC DNA]</scope>
    <source>
        <strain evidence="1 2">TWF696</strain>
    </source>
</reference>
<dbReference type="PANTHER" id="PTHR34065">
    <property type="entry name" value="CELL DIVISION CONTROL PROTEIN 14"/>
    <property type="match status" value="1"/>
</dbReference>
<dbReference type="EMBL" id="JAVHNQ010000019">
    <property type="protein sequence ID" value="KAK6329697.1"/>
    <property type="molecule type" value="Genomic_DNA"/>
</dbReference>
<organism evidence="1 2">
    <name type="scientific">Orbilia brochopaga</name>
    <dbReference type="NCBI Taxonomy" id="3140254"/>
    <lineage>
        <taxon>Eukaryota</taxon>
        <taxon>Fungi</taxon>
        <taxon>Dikarya</taxon>
        <taxon>Ascomycota</taxon>
        <taxon>Pezizomycotina</taxon>
        <taxon>Orbiliomycetes</taxon>
        <taxon>Orbiliales</taxon>
        <taxon>Orbiliaceae</taxon>
        <taxon>Orbilia</taxon>
    </lineage>
</organism>
<evidence type="ECO:0000313" key="2">
    <source>
        <dbReference type="Proteomes" id="UP001375240"/>
    </source>
</evidence>
<sequence length="267" mass="29975">MDADFAETLACAAPGIEVKLAISFDRMSSSGLKEVQHGLEYLQHVLAEVIGHREDPTANDWAPRWPLNNFLIPGFKLSQGNDLKRFRKLQDGFEYNFTTQTVSCMERLLARTDIDDHRCNSLLKLCMSVLRGAMLLHKASRKVFARQNPMDLLIFMLKDTGHSPSFRVDVIDTIVAATMGSPATMRTFEEREGVATMADMPGVLRGSGVVSVRILAVFNILLGQEEEARQTAISASQTWMEVNPLGQPTLLCGPRHHKLDERRRYLM</sequence>
<accession>A0AAV9U0C5</accession>
<gene>
    <name evidence="1" type="ORF">TWF696_003567</name>
</gene>
<evidence type="ECO:0000313" key="1">
    <source>
        <dbReference type="EMBL" id="KAK6329697.1"/>
    </source>
</evidence>
<dbReference type="AlphaFoldDB" id="A0AAV9U0C5"/>
<protein>
    <submittedName>
        <fullName evidence="1">Uncharacterized protein</fullName>
    </submittedName>
</protein>
<proteinExistence type="predicted"/>
<dbReference type="Proteomes" id="UP001375240">
    <property type="component" value="Unassembled WGS sequence"/>
</dbReference>
<name>A0AAV9U0C5_9PEZI</name>
<keyword evidence="2" id="KW-1185">Reference proteome</keyword>
<dbReference type="PANTHER" id="PTHR34065:SF1">
    <property type="entry name" value="CELL DIVISION CONTROL PROTEIN 14"/>
    <property type="match status" value="1"/>
</dbReference>
<dbReference type="InterPro" id="IPR012535">
    <property type="entry name" value="Cell_div_Cdc14"/>
</dbReference>
<dbReference type="Pfam" id="PF08045">
    <property type="entry name" value="CDC14"/>
    <property type="match status" value="1"/>
</dbReference>